<gene>
    <name evidence="1" type="ORF">SDC9_145540</name>
</gene>
<evidence type="ECO:0000313" key="1">
    <source>
        <dbReference type="EMBL" id="MPM98354.1"/>
    </source>
</evidence>
<organism evidence="1">
    <name type="scientific">bioreactor metagenome</name>
    <dbReference type="NCBI Taxonomy" id="1076179"/>
    <lineage>
        <taxon>unclassified sequences</taxon>
        <taxon>metagenomes</taxon>
        <taxon>ecological metagenomes</taxon>
    </lineage>
</organism>
<dbReference type="EMBL" id="VSSQ01044529">
    <property type="protein sequence ID" value="MPM98354.1"/>
    <property type="molecule type" value="Genomic_DNA"/>
</dbReference>
<proteinExistence type="predicted"/>
<comment type="caution">
    <text evidence="1">The sequence shown here is derived from an EMBL/GenBank/DDBJ whole genome shotgun (WGS) entry which is preliminary data.</text>
</comment>
<protein>
    <submittedName>
        <fullName evidence="1">Uncharacterized protein</fullName>
    </submittedName>
</protein>
<accession>A0A645E8Q2</accession>
<dbReference type="AlphaFoldDB" id="A0A645E8Q2"/>
<reference evidence="1" key="1">
    <citation type="submission" date="2019-08" db="EMBL/GenBank/DDBJ databases">
        <authorList>
            <person name="Kucharzyk K."/>
            <person name="Murdoch R.W."/>
            <person name="Higgins S."/>
            <person name="Loffler F."/>
        </authorList>
    </citation>
    <scope>NUCLEOTIDE SEQUENCE</scope>
</reference>
<name>A0A645E8Q2_9ZZZZ</name>
<sequence length="90" mass="10504">MFHEFLIHPVFILAQNFQILAVDLAAADDDIGQCLFRNGQIHILRRNRIFIFERKNTDLAVRLHNGILHIGYGHDVFQPHLFDQIVQIKS</sequence>